<evidence type="ECO:0000313" key="3">
    <source>
        <dbReference type="Proteomes" id="UP000233343"/>
    </source>
</evidence>
<dbReference type="Proteomes" id="UP000233343">
    <property type="component" value="Unassembled WGS sequence"/>
</dbReference>
<dbReference type="RefSeq" id="WP_066190888.1">
    <property type="nucleotide sequence ID" value="NZ_JARMMB010000032.1"/>
</dbReference>
<name>A0A2N0ZE03_9BACI</name>
<comment type="caution">
    <text evidence="2">The sequence shown here is derived from an EMBL/GenBank/DDBJ whole genome shotgun (WGS) entry which is preliminary data.</text>
</comment>
<dbReference type="EMBL" id="PISD01000036">
    <property type="protein sequence ID" value="PKG27736.1"/>
    <property type="molecule type" value="Genomic_DNA"/>
</dbReference>
<gene>
    <name evidence="2" type="ORF">CWS20_16690</name>
</gene>
<keyword evidence="3" id="KW-1185">Reference proteome</keyword>
<accession>A0A2N0ZE03</accession>
<sequence length="68" mass="7805">MADDKGNKIDPAAVGMPPDFPQNQLHIIEFKRVSENKTELMITEYDWSFGQMMEMSKKGMVQCLNLII</sequence>
<dbReference type="AlphaFoldDB" id="A0A2N0ZE03"/>
<reference evidence="2 3" key="1">
    <citation type="journal article" date="2010" name="Int. J. Syst. Evol. Microbiol.">
        <title>Bacillus horneckiae sp. nov., isolated from a spacecraft-assembly clean room.</title>
        <authorList>
            <person name="Vaishampayan P."/>
            <person name="Probst A."/>
            <person name="Krishnamurthi S."/>
            <person name="Ghosh S."/>
            <person name="Osman S."/>
            <person name="McDowall A."/>
            <person name="Ruckmani A."/>
            <person name="Mayilraj S."/>
            <person name="Venkateswaran K."/>
        </authorList>
    </citation>
    <scope>NUCLEOTIDE SEQUENCE [LARGE SCALE GENOMIC DNA]</scope>
    <source>
        <strain evidence="3">1PO1SC</strain>
    </source>
</reference>
<evidence type="ECO:0000313" key="2">
    <source>
        <dbReference type="EMBL" id="PKG27736.1"/>
    </source>
</evidence>
<feature type="region of interest" description="Disordered" evidence="1">
    <location>
        <begin position="1"/>
        <end position="20"/>
    </location>
</feature>
<proteinExistence type="predicted"/>
<protein>
    <submittedName>
        <fullName evidence="2">Uncharacterized protein</fullName>
    </submittedName>
</protein>
<evidence type="ECO:0000256" key="1">
    <source>
        <dbReference type="SAM" id="MobiDB-lite"/>
    </source>
</evidence>
<organism evidence="2 3">
    <name type="scientific">Cytobacillus horneckiae</name>
    <dbReference type="NCBI Taxonomy" id="549687"/>
    <lineage>
        <taxon>Bacteria</taxon>
        <taxon>Bacillati</taxon>
        <taxon>Bacillota</taxon>
        <taxon>Bacilli</taxon>
        <taxon>Bacillales</taxon>
        <taxon>Bacillaceae</taxon>
        <taxon>Cytobacillus</taxon>
    </lineage>
</organism>